<name>A0A222WT69_9BACL</name>
<evidence type="ECO:0000313" key="2">
    <source>
        <dbReference type="Proteomes" id="UP000214666"/>
    </source>
</evidence>
<dbReference type="KEGG" id="pkb:B4V02_25555"/>
<protein>
    <submittedName>
        <fullName evidence="1">Uncharacterized protein</fullName>
    </submittedName>
</protein>
<keyword evidence="2" id="KW-1185">Reference proteome</keyword>
<dbReference type="AlphaFoldDB" id="A0A222WT69"/>
<sequence>MSLNNQELHKESIKYLTTAPIRENDPRFMSALDDVVYEFLTKEEADLIEILYFKSKNAAWRNKILRGLIQCKELELKDFFQKAYKKERYLDMKLLTIHGLAQYATEQEIDKVINHFLKLLIKRAETTPYNYYEYEFLRSAFGFPLLIKKYGYSCFEKVYQQVEKQYQDMPEAFKGHLTFDEDGKQVSLRTPMKIKQMIDRFYESRNLR</sequence>
<gene>
    <name evidence="1" type="ORF">B4V02_25555</name>
</gene>
<dbReference type="OrthoDB" id="1366335at2"/>
<dbReference type="RefSeq" id="WP_058712166.1">
    <property type="nucleotide sequence ID" value="NZ_CP020028.1"/>
</dbReference>
<dbReference type="EMBL" id="CP020028">
    <property type="protein sequence ID" value="ASR49800.1"/>
    <property type="molecule type" value="Genomic_DNA"/>
</dbReference>
<dbReference type="Proteomes" id="UP000214666">
    <property type="component" value="Chromosome"/>
</dbReference>
<reference evidence="1 2" key="1">
    <citation type="submission" date="2017-03" db="EMBL/GenBank/DDBJ databases">
        <title>Complete genome sequence of Paenibacillus Kribbensis producing bioflocculants.</title>
        <authorList>
            <person name="Lee H.-G."/>
            <person name="Oh H.-M."/>
        </authorList>
    </citation>
    <scope>NUCLEOTIDE SEQUENCE [LARGE SCALE GENOMIC DNA]</scope>
    <source>
        <strain evidence="1 2">AM49</strain>
    </source>
</reference>
<accession>A0A222WT69</accession>
<organism evidence="1 2">
    <name type="scientific">Paenibacillus kribbensis</name>
    <dbReference type="NCBI Taxonomy" id="172713"/>
    <lineage>
        <taxon>Bacteria</taxon>
        <taxon>Bacillati</taxon>
        <taxon>Bacillota</taxon>
        <taxon>Bacilli</taxon>
        <taxon>Bacillales</taxon>
        <taxon>Paenibacillaceae</taxon>
        <taxon>Paenibacillus</taxon>
    </lineage>
</organism>
<proteinExistence type="predicted"/>
<evidence type="ECO:0000313" key="1">
    <source>
        <dbReference type="EMBL" id="ASR49800.1"/>
    </source>
</evidence>